<protein>
    <submittedName>
        <fullName evidence="1">Uncharacterized protein</fullName>
    </submittedName>
</protein>
<sequence length="13" mass="1456">MDRQVHKQAGGQT</sequence>
<organism evidence="1 2">
    <name type="scientific">Tropilaelaps mercedesae</name>
    <dbReference type="NCBI Taxonomy" id="418985"/>
    <lineage>
        <taxon>Eukaryota</taxon>
        <taxon>Metazoa</taxon>
        <taxon>Ecdysozoa</taxon>
        <taxon>Arthropoda</taxon>
        <taxon>Chelicerata</taxon>
        <taxon>Arachnida</taxon>
        <taxon>Acari</taxon>
        <taxon>Parasitiformes</taxon>
        <taxon>Mesostigmata</taxon>
        <taxon>Gamasina</taxon>
        <taxon>Dermanyssoidea</taxon>
        <taxon>Laelapidae</taxon>
        <taxon>Tropilaelaps</taxon>
    </lineage>
</organism>
<comment type="caution">
    <text evidence="1">The sequence shown here is derived from an EMBL/GenBank/DDBJ whole genome shotgun (WGS) entry which is preliminary data.</text>
</comment>
<proteinExistence type="predicted"/>
<name>A0A1V9X625_9ACAR</name>
<evidence type="ECO:0000313" key="1">
    <source>
        <dbReference type="EMBL" id="OQR68866.1"/>
    </source>
</evidence>
<dbReference type="Proteomes" id="UP000192247">
    <property type="component" value="Unassembled WGS sequence"/>
</dbReference>
<dbReference type="InParanoid" id="A0A1V9X625"/>
<evidence type="ECO:0000313" key="2">
    <source>
        <dbReference type="Proteomes" id="UP000192247"/>
    </source>
</evidence>
<dbReference type="EMBL" id="MNPL01023170">
    <property type="protein sequence ID" value="OQR68866.1"/>
    <property type="molecule type" value="Genomic_DNA"/>
</dbReference>
<reference evidence="1 2" key="1">
    <citation type="journal article" date="2017" name="Gigascience">
        <title>Draft genome of the honey bee ectoparasitic mite, Tropilaelaps mercedesae, is shaped by the parasitic life history.</title>
        <authorList>
            <person name="Dong X."/>
            <person name="Armstrong S.D."/>
            <person name="Xia D."/>
            <person name="Makepeace B.L."/>
            <person name="Darby A.C."/>
            <person name="Kadowaki T."/>
        </authorList>
    </citation>
    <scope>NUCLEOTIDE SEQUENCE [LARGE SCALE GENOMIC DNA]</scope>
    <source>
        <strain evidence="1">Wuxi-XJTLU</strain>
    </source>
</reference>
<accession>A0A1V9X625</accession>
<gene>
    <name evidence="1" type="ORF">BIW11_04480</name>
</gene>
<keyword evidence="2" id="KW-1185">Reference proteome</keyword>
<feature type="non-terminal residue" evidence="1">
    <location>
        <position position="13"/>
    </location>
</feature>